<dbReference type="PANTHER" id="PTHR35802:SF1">
    <property type="entry name" value="PROTEASE SYNTHASE AND SPORULATION PROTEIN PAI 2"/>
    <property type="match status" value="1"/>
</dbReference>
<accession>A0A099KEK2</accession>
<proteinExistence type="predicted"/>
<dbReference type="InterPro" id="IPR007396">
    <property type="entry name" value="TR_PAI2-type"/>
</dbReference>
<protein>
    <submittedName>
        <fullName evidence="1">FMN-binding negative transcriptional regulator</fullName>
    </submittedName>
</protein>
<organism evidence="1 2">
    <name type="scientific">Colwellia psychrerythraea</name>
    <name type="common">Vibrio psychroerythus</name>
    <dbReference type="NCBI Taxonomy" id="28229"/>
    <lineage>
        <taxon>Bacteria</taxon>
        <taxon>Pseudomonadati</taxon>
        <taxon>Pseudomonadota</taxon>
        <taxon>Gammaproteobacteria</taxon>
        <taxon>Alteromonadales</taxon>
        <taxon>Colwelliaceae</taxon>
        <taxon>Colwellia</taxon>
    </lineage>
</organism>
<dbReference type="InterPro" id="IPR012349">
    <property type="entry name" value="Split_barrel_FMN-bd"/>
</dbReference>
<dbReference type="OrthoDB" id="9794948at2"/>
<evidence type="ECO:0000313" key="1">
    <source>
        <dbReference type="EMBL" id="KGJ89169.1"/>
    </source>
</evidence>
<dbReference type="AlphaFoldDB" id="A0A099KEK2"/>
<dbReference type="EMBL" id="JQEC01000057">
    <property type="protein sequence ID" value="KGJ89169.1"/>
    <property type="molecule type" value="Genomic_DNA"/>
</dbReference>
<comment type="caution">
    <text evidence="1">The sequence shown here is derived from an EMBL/GenBank/DDBJ whole genome shotgun (WGS) entry which is preliminary data.</text>
</comment>
<name>A0A099KEK2_COLPS</name>
<reference evidence="1 2" key="1">
    <citation type="submission" date="2014-08" db="EMBL/GenBank/DDBJ databases">
        <title>Genomic and Phenotypic Diversity of Colwellia psychrerythraea strains from Disparate Marine Basins.</title>
        <authorList>
            <person name="Techtmann S.M."/>
            <person name="Stelling S.C."/>
            <person name="Utturkar S.M."/>
            <person name="Alshibli N."/>
            <person name="Harris A."/>
            <person name="Brown S.D."/>
            <person name="Hazen T.C."/>
        </authorList>
    </citation>
    <scope>NUCLEOTIDE SEQUENCE [LARGE SCALE GENOMIC DNA]</scope>
    <source>
        <strain evidence="1 2">GAB14E</strain>
    </source>
</reference>
<dbReference type="Gene3D" id="2.30.110.10">
    <property type="entry name" value="Electron Transport, Fmn-binding Protein, Chain A"/>
    <property type="match status" value="1"/>
</dbReference>
<dbReference type="Pfam" id="PF04299">
    <property type="entry name" value="FMN_bind_2"/>
    <property type="match status" value="1"/>
</dbReference>
<evidence type="ECO:0000313" key="2">
    <source>
        <dbReference type="Proteomes" id="UP000029868"/>
    </source>
</evidence>
<gene>
    <name evidence="1" type="ORF">GAB14E_4165</name>
</gene>
<dbReference type="SUPFAM" id="SSF50475">
    <property type="entry name" value="FMN-binding split barrel"/>
    <property type="match status" value="1"/>
</dbReference>
<dbReference type="PANTHER" id="PTHR35802">
    <property type="entry name" value="PROTEASE SYNTHASE AND SPORULATION PROTEIN PAI 2"/>
    <property type="match status" value="1"/>
</dbReference>
<dbReference type="RefSeq" id="WP_033084059.1">
    <property type="nucleotide sequence ID" value="NZ_JQEC01000057.1"/>
</dbReference>
<dbReference type="PATRIC" id="fig|28229.3.peg.4141"/>
<sequence>MCQVKQHIAPKYPAEHFVNIKQQLALLDVIEQRPLATLLYLDSNVELQISHIPFHFNESTITSIKEKPHQELIGYELMAHVSNQHPLAQHLSPTGLGESKNIAPLIITLIFHGEDDYISPNDVSDEQSTQQKVPTWNYAKVHVVGHVTEVSHSDEKYQHMSTSSDYFEQIKVQQALTSADKNTPWSLNDTPKQAIAHMLNAITVFKLTISHIEGRFKLSQNKPIPVRIEIAEQVARRKKTFLAQQIRQL</sequence>
<dbReference type="Proteomes" id="UP000029868">
    <property type="component" value="Unassembled WGS sequence"/>
</dbReference>